<gene>
    <name evidence="2" type="ORF">AXG93_3658s1010</name>
</gene>
<evidence type="ECO:0000313" key="2">
    <source>
        <dbReference type="EMBL" id="OAE21379.1"/>
    </source>
</evidence>
<feature type="region of interest" description="Disordered" evidence="1">
    <location>
        <begin position="1"/>
        <end position="31"/>
    </location>
</feature>
<feature type="compositionally biased region" description="Basic and acidic residues" evidence="1">
    <location>
        <begin position="20"/>
        <end position="31"/>
    </location>
</feature>
<dbReference type="EMBL" id="LVLJ01003443">
    <property type="protein sequence ID" value="OAE21379.1"/>
    <property type="molecule type" value="Genomic_DNA"/>
</dbReference>
<keyword evidence="3" id="KW-1185">Reference proteome</keyword>
<dbReference type="AlphaFoldDB" id="A0A176VK96"/>
<comment type="caution">
    <text evidence="2">The sequence shown here is derived from an EMBL/GenBank/DDBJ whole genome shotgun (WGS) entry which is preliminary data.</text>
</comment>
<protein>
    <submittedName>
        <fullName evidence="2">Uncharacterized protein</fullName>
    </submittedName>
</protein>
<reference evidence="2" key="1">
    <citation type="submission" date="2016-03" db="EMBL/GenBank/DDBJ databases">
        <title>Mechanisms controlling the formation of the plant cell surface in tip-growing cells are functionally conserved among land plants.</title>
        <authorList>
            <person name="Honkanen S."/>
            <person name="Jones V.A."/>
            <person name="Morieri G."/>
            <person name="Champion C."/>
            <person name="Hetherington A.J."/>
            <person name="Kelly S."/>
            <person name="Saint-Marcoux D."/>
            <person name="Proust H."/>
            <person name="Prescott H."/>
            <person name="Dolan L."/>
        </authorList>
    </citation>
    <scope>NUCLEOTIDE SEQUENCE [LARGE SCALE GENOMIC DNA]</scope>
    <source>
        <tissue evidence="2">Whole gametophyte</tissue>
    </source>
</reference>
<proteinExistence type="predicted"/>
<name>A0A176VK96_MARPO</name>
<dbReference type="Proteomes" id="UP000077202">
    <property type="component" value="Unassembled WGS sequence"/>
</dbReference>
<sequence>MAGRRPDSASGRNFLRRGSQQRERLERASVRRPQTHEDLQWMCVDEVTGRVAQMSEDDKRAAFEGSDYFSRHFPHLDPRRAGDPATPAGPVMWLPRVMIVSFIRSWPAERRDRFFHEAPWMRPDFPEFEPAGGWPPPLVYPPPDPDPVQGPPNLWEPDRAYRLGDVMDPATGEFVPCPPASPPPEARPRDIAWQHLSDPTWYRRDDFEHGWPPPSFWRAAGARRRRDRRENGLAREVDTECWGGQC</sequence>
<organism evidence="2 3">
    <name type="scientific">Marchantia polymorpha subsp. ruderalis</name>
    <dbReference type="NCBI Taxonomy" id="1480154"/>
    <lineage>
        <taxon>Eukaryota</taxon>
        <taxon>Viridiplantae</taxon>
        <taxon>Streptophyta</taxon>
        <taxon>Embryophyta</taxon>
        <taxon>Marchantiophyta</taxon>
        <taxon>Marchantiopsida</taxon>
        <taxon>Marchantiidae</taxon>
        <taxon>Marchantiales</taxon>
        <taxon>Marchantiaceae</taxon>
        <taxon>Marchantia</taxon>
    </lineage>
</organism>
<evidence type="ECO:0000256" key="1">
    <source>
        <dbReference type="SAM" id="MobiDB-lite"/>
    </source>
</evidence>
<evidence type="ECO:0000313" key="3">
    <source>
        <dbReference type="Proteomes" id="UP000077202"/>
    </source>
</evidence>
<accession>A0A176VK96</accession>